<dbReference type="FunFam" id="1.10.418.10:FF:000011">
    <property type="entry name" value="Parvin, beta"/>
    <property type="match status" value="1"/>
</dbReference>
<feature type="compositionally biased region" description="Basic and acidic residues" evidence="9">
    <location>
        <begin position="124"/>
        <end position="145"/>
    </location>
</feature>
<dbReference type="PROSITE" id="PS50021">
    <property type="entry name" value="CH"/>
    <property type="match status" value="2"/>
</dbReference>
<sequence>MGEVVEHPVCRTLFRQSSLETRLTPSLPSDSDDSEDDLPRIVDVIVKTPVAPKEEEDKRLETVPECGSVPAVVETDPKDLDGDGGSVPGVVETDPKDLDGDGGSVPAVVETDPKDLDGDGGSASEHEKESEDKCFIDTSRSKISTEDDLFTAEMASSATTKNSVSVGTMKVIGFKTAKMASPRPKSPRPPVSAKKDDKEESFWDKIGTLGRKKRIKEVQEVQQEGKYAIDSPGSPTAPDLPPEEYDLEENEERSMIEPRSFEDPKLKELIIVLIEWINDELADQRIIVKDIDEDLYDGQVLQKLLEKLTREKLDVPEVTQSEDGQKQKLGIVLRAANRVLGPQRWSQQKWSVESVHSKNVVAILHLLVALARHFRAPVRLPENVAVGVVVVQKHGGSLSHRTVLEEITSTYDDLGMRCERDAFDTLFDHAPDKLQVVKKSLVTFVNKHLNKVNLEVTDLDNQFHDGVYLTLLMGLLEGFFVPLYSFHLTPQDFEQKVHNVGFAFDLMQDVGLAKPKARPEDIVNLDLKSTLRVLYNLFTKYKNIS</sequence>
<dbReference type="Pfam" id="PF00307">
    <property type="entry name" value="CH"/>
    <property type="match status" value="2"/>
</dbReference>
<comment type="similarity">
    <text evidence="3">Belongs to the parvin family.</text>
</comment>
<dbReference type="GO" id="GO:0030017">
    <property type="term" value="C:sarcomere"/>
    <property type="evidence" value="ECO:0007669"/>
    <property type="project" value="UniProtKB-SubCell"/>
</dbReference>
<feature type="domain" description="Calponin-homology (CH)" evidence="10">
    <location>
        <begin position="267"/>
        <end position="375"/>
    </location>
</feature>
<keyword evidence="8" id="KW-0206">Cytoskeleton</keyword>
<feature type="compositionally biased region" description="Basic and acidic residues" evidence="9">
    <location>
        <begin position="52"/>
        <end position="62"/>
    </location>
</feature>
<evidence type="ECO:0000256" key="7">
    <source>
        <dbReference type="ARBA" id="ARBA00023203"/>
    </source>
</evidence>
<dbReference type="GO" id="GO:0005925">
    <property type="term" value="C:focal adhesion"/>
    <property type="evidence" value="ECO:0007669"/>
    <property type="project" value="TreeGrafter"/>
</dbReference>
<dbReference type="GO" id="GO:0071963">
    <property type="term" value="P:establishment or maintenance of cell polarity regulating cell shape"/>
    <property type="evidence" value="ECO:0007669"/>
    <property type="project" value="TreeGrafter"/>
</dbReference>
<dbReference type="CDD" id="cd21304">
    <property type="entry name" value="CH_PARVA_B_rpt1"/>
    <property type="match status" value="1"/>
</dbReference>
<evidence type="ECO:0000256" key="9">
    <source>
        <dbReference type="SAM" id="MobiDB-lite"/>
    </source>
</evidence>
<feature type="region of interest" description="Disordered" evidence="9">
    <location>
        <begin position="177"/>
        <end position="199"/>
    </location>
</feature>
<dbReference type="SUPFAM" id="SSF47576">
    <property type="entry name" value="Calponin-homology domain, CH-domain"/>
    <property type="match status" value="1"/>
</dbReference>
<dbReference type="GO" id="GO:0003779">
    <property type="term" value="F:actin binding"/>
    <property type="evidence" value="ECO:0007669"/>
    <property type="project" value="UniProtKB-KW"/>
</dbReference>
<evidence type="ECO:0000256" key="8">
    <source>
        <dbReference type="ARBA" id="ARBA00023212"/>
    </source>
</evidence>
<name>A0A7R9JNR7_TIMGE</name>
<reference evidence="11" key="1">
    <citation type="submission" date="2020-11" db="EMBL/GenBank/DDBJ databases">
        <authorList>
            <person name="Tran Van P."/>
        </authorList>
    </citation>
    <scope>NUCLEOTIDE SEQUENCE</scope>
</reference>
<dbReference type="FunFam" id="1.10.418.10:FF:000015">
    <property type="entry name" value="Parvin beta"/>
    <property type="match status" value="1"/>
</dbReference>
<evidence type="ECO:0000256" key="5">
    <source>
        <dbReference type="ARBA" id="ARBA00022737"/>
    </source>
</evidence>
<keyword evidence="4" id="KW-0963">Cytoplasm</keyword>
<dbReference type="CDD" id="cd21306">
    <property type="entry name" value="CH_PARVA_B_rpt2"/>
    <property type="match status" value="1"/>
</dbReference>
<dbReference type="InterPro" id="IPR028433">
    <property type="entry name" value="Parvin"/>
</dbReference>
<organism evidence="11">
    <name type="scientific">Timema genevievae</name>
    <name type="common">Walking stick</name>
    <dbReference type="NCBI Taxonomy" id="629358"/>
    <lineage>
        <taxon>Eukaryota</taxon>
        <taxon>Metazoa</taxon>
        <taxon>Ecdysozoa</taxon>
        <taxon>Arthropoda</taxon>
        <taxon>Hexapoda</taxon>
        <taxon>Insecta</taxon>
        <taxon>Pterygota</taxon>
        <taxon>Neoptera</taxon>
        <taxon>Polyneoptera</taxon>
        <taxon>Phasmatodea</taxon>
        <taxon>Timematodea</taxon>
        <taxon>Timematoidea</taxon>
        <taxon>Timematidae</taxon>
        <taxon>Timema</taxon>
    </lineage>
</organism>
<evidence type="ECO:0000259" key="10">
    <source>
        <dbReference type="PROSITE" id="PS50021"/>
    </source>
</evidence>
<dbReference type="PANTHER" id="PTHR12114:SF4">
    <property type="entry name" value="GH23568P"/>
    <property type="match status" value="1"/>
</dbReference>
<gene>
    <name evidence="11" type="ORF">TGEB3V08_LOCUS686</name>
</gene>
<dbReference type="InterPro" id="IPR036872">
    <property type="entry name" value="CH_dom_sf"/>
</dbReference>
<keyword evidence="6" id="KW-0130">Cell adhesion</keyword>
<feature type="region of interest" description="Disordered" evidence="9">
    <location>
        <begin position="220"/>
        <end position="244"/>
    </location>
</feature>
<feature type="region of interest" description="Disordered" evidence="9">
    <location>
        <begin position="19"/>
        <end position="147"/>
    </location>
</feature>
<keyword evidence="7" id="KW-0009">Actin-binding</keyword>
<evidence type="ECO:0000256" key="1">
    <source>
        <dbReference type="ARBA" id="ARBA00004204"/>
    </source>
</evidence>
<dbReference type="GO" id="GO:0015629">
    <property type="term" value="C:actin cytoskeleton"/>
    <property type="evidence" value="ECO:0007669"/>
    <property type="project" value="TreeGrafter"/>
</dbReference>
<evidence type="ECO:0000256" key="2">
    <source>
        <dbReference type="ARBA" id="ARBA00004245"/>
    </source>
</evidence>
<dbReference type="EMBL" id="OE839233">
    <property type="protein sequence ID" value="CAD7586307.1"/>
    <property type="molecule type" value="Genomic_DNA"/>
</dbReference>
<dbReference type="InterPro" id="IPR001715">
    <property type="entry name" value="CH_dom"/>
</dbReference>
<dbReference type="Gene3D" id="1.10.418.10">
    <property type="entry name" value="Calponin-like domain"/>
    <property type="match status" value="2"/>
</dbReference>
<accession>A0A7R9JNR7</accession>
<dbReference type="PANTHER" id="PTHR12114">
    <property type="entry name" value="PARVIN"/>
    <property type="match status" value="1"/>
</dbReference>
<dbReference type="GO" id="GO:0030031">
    <property type="term" value="P:cell projection assembly"/>
    <property type="evidence" value="ECO:0007669"/>
    <property type="project" value="TreeGrafter"/>
</dbReference>
<dbReference type="AlphaFoldDB" id="A0A7R9JNR7"/>
<evidence type="ECO:0000313" key="11">
    <source>
        <dbReference type="EMBL" id="CAD7586307.1"/>
    </source>
</evidence>
<feature type="domain" description="Calponin-homology (CH)" evidence="10">
    <location>
        <begin position="435"/>
        <end position="542"/>
    </location>
</feature>
<proteinExistence type="inferred from homology"/>
<evidence type="ECO:0000256" key="4">
    <source>
        <dbReference type="ARBA" id="ARBA00022490"/>
    </source>
</evidence>
<dbReference type="GO" id="GO:0030036">
    <property type="term" value="P:actin cytoskeleton organization"/>
    <property type="evidence" value="ECO:0007669"/>
    <property type="project" value="InterPro"/>
</dbReference>
<comment type="subcellular location">
    <subcellularLocation>
        <location evidence="2">Cytoplasm</location>
        <location evidence="2">Cytoskeleton</location>
    </subcellularLocation>
    <subcellularLocation>
        <location evidence="1">Cytoplasm</location>
        <location evidence="1">Myofibril</location>
        <location evidence="1">Sarcomere</location>
    </subcellularLocation>
</comment>
<dbReference type="GO" id="GO:0034446">
    <property type="term" value="P:substrate adhesion-dependent cell spreading"/>
    <property type="evidence" value="ECO:0007669"/>
    <property type="project" value="TreeGrafter"/>
</dbReference>
<evidence type="ECO:0000256" key="6">
    <source>
        <dbReference type="ARBA" id="ARBA00022889"/>
    </source>
</evidence>
<evidence type="ECO:0000256" key="3">
    <source>
        <dbReference type="ARBA" id="ARBA00005666"/>
    </source>
</evidence>
<keyword evidence="5" id="KW-0677">Repeat</keyword>
<protein>
    <recommendedName>
        <fullName evidence="10">Calponin-homology (CH) domain-containing protein</fullName>
    </recommendedName>
</protein>